<comment type="caution">
    <text evidence="1">The sequence shown here is derived from an EMBL/GenBank/DDBJ whole genome shotgun (WGS) entry which is preliminary data.</text>
</comment>
<dbReference type="EMBL" id="WESC01000003">
    <property type="protein sequence ID" value="KAB7741593.1"/>
    <property type="molecule type" value="Genomic_DNA"/>
</dbReference>
<name>A0A6N6VK57_9HYPH</name>
<sequence>MTDPNDPAALAAALDAATAATRNFGAETTRTLSSVTDNYRRASSGGRDFSTSLVRAFDDIALKGKSLSETLKTLALDLSKLVLNNALKSVASSASGSLVSSLGSLFASADGNVIAGGRVKPFAKGGVLSSPMLFPLENGTGLAGEAGPEAIMPLQRGSDGRLGVAAQGGGQPVTIHFNVTATDAASFRRSETQIAAMLNRMTSRGARNL</sequence>
<reference evidence="1 2" key="1">
    <citation type="submission" date="2019-09" db="EMBL/GenBank/DDBJ databases">
        <title>Parvibaculum sedimenti sp. nov., isolated from sediment.</title>
        <authorList>
            <person name="Wang Y."/>
        </authorList>
    </citation>
    <scope>NUCLEOTIDE SEQUENCE [LARGE SCALE GENOMIC DNA]</scope>
    <source>
        <strain evidence="1 2">HXT-9</strain>
    </source>
</reference>
<proteinExistence type="predicted"/>
<protein>
    <submittedName>
        <fullName evidence="1">Phage tail tape measure protein</fullName>
    </submittedName>
</protein>
<dbReference type="Proteomes" id="UP000468901">
    <property type="component" value="Unassembled WGS sequence"/>
</dbReference>
<accession>A0A6N6VK57</accession>
<dbReference type="AlphaFoldDB" id="A0A6N6VK57"/>
<keyword evidence="2" id="KW-1185">Reference proteome</keyword>
<gene>
    <name evidence="1" type="ORF">F2P47_04100</name>
</gene>
<evidence type="ECO:0000313" key="1">
    <source>
        <dbReference type="EMBL" id="KAB7741593.1"/>
    </source>
</evidence>
<evidence type="ECO:0000313" key="2">
    <source>
        <dbReference type="Proteomes" id="UP000468901"/>
    </source>
</evidence>
<organism evidence="1 2">
    <name type="scientific">Parvibaculum sedimenti</name>
    <dbReference type="NCBI Taxonomy" id="2608632"/>
    <lineage>
        <taxon>Bacteria</taxon>
        <taxon>Pseudomonadati</taxon>
        <taxon>Pseudomonadota</taxon>
        <taxon>Alphaproteobacteria</taxon>
        <taxon>Hyphomicrobiales</taxon>
        <taxon>Parvibaculaceae</taxon>
        <taxon>Parvibaculum</taxon>
    </lineage>
</organism>
<dbReference type="RefSeq" id="WP_152214896.1">
    <property type="nucleotide sequence ID" value="NZ_WESC01000003.1"/>
</dbReference>